<dbReference type="Gene3D" id="3.30.200.20">
    <property type="entry name" value="Phosphorylase Kinase, domain 1"/>
    <property type="match status" value="1"/>
</dbReference>
<organism evidence="8 9">
    <name type="scientific">Nocardioides vastitatis</name>
    <dbReference type="NCBI Taxonomy" id="2568655"/>
    <lineage>
        <taxon>Bacteria</taxon>
        <taxon>Bacillati</taxon>
        <taxon>Actinomycetota</taxon>
        <taxon>Actinomycetes</taxon>
        <taxon>Propionibacteriales</taxon>
        <taxon>Nocardioidaceae</taxon>
        <taxon>Nocardioides</taxon>
    </lineage>
</organism>
<dbReference type="Proteomes" id="UP001596072">
    <property type="component" value="Unassembled WGS sequence"/>
</dbReference>
<dbReference type="InterPro" id="IPR008271">
    <property type="entry name" value="Ser/Thr_kinase_AS"/>
</dbReference>
<feature type="binding site" evidence="5">
    <location>
        <position position="42"/>
    </location>
    <ligand>
        <name>ATP</name>
        <dbReference type="ChEBI" id="CHEBI:30616"/>
    </ligand>
</feature>
<dbReference type="Pfam" id="PF00069">
    <property type="entry name" value="Pkinase"/>
    <property type="match status" value="1"/>
</dbReference>
<dbReference type="SMART" id="SM00220">
    <property type="entry name" value="S_TKc"/>
    <property type="match status" value="1"/>
</dbReference>
<dbReference type="PANTHER" id="PTHR43289:SF34">
    <property type="entry name" value="SERINE_THREONINE-PROTEIN KINASE YBDM-RELATED"/>
    <property type="match status" value="1"/>
</dbReference>
<name>A0ABW0ZI00_9ACTN</name>
<keyword evidence="3 8" id="KW-0418">Kinase</keyword>
<evidence type="ECO:0000256" key="2">
    <source>
        <dbReference type="ARBA" id="ARBA00022741"/>
    </source>
</evidence>
<dbReference type="RefSeq" id="WP_378527197.1">
    <property type="nucleotide sequence ID" value="NZ_JBHSNS010000005.1"/>
</dbReference>
<sequence>MRPDSGPPTRVGDYALLTRLGEGGMGIVHLAQGPDGRRVALKVLRPHIVGDEEARARLAREVSSLTRIRSAWVAEMIAADPWADVPYVVTRYVPGLSLHDHVLQEGPISGGDLHWLAGCLAEGLAAVHAVGVLHRDVKPGNVLMEGRTPILIDFGLARVADDARLTHTGWLLGTPGYLAPEILYGDEATPAADVHAWAATVAYAAIGHAPYGRGPAMAIMDRTRRGQHDLSAVERPMAEVLAAALDPDPLERPLLEELLAWLRPMSTRPELPPVPAPTGRFSARGPQEDDFTLPLAIVGHVAAPPPPATPQTIPGVPVASPAPSPAAPHTRALPTEVGPVEPAVLTAAAPPAAMARIEQEWDQQHGFDPSDPCAPRPKAPLAERIRRGVAVGLGAVALGTGFAAAPWVAAVVVVLAVWLLRAGSLAASAVAQRRTVRGAKWYDGLGLVLSSPWHLVRAITGTVVLVLWSAGLGLAAGLVCYALALDVPSTLLACGATLGVALWSGPGASRFRSPISRVLNPLSARTLPWLLLCAGLLAVSAGLGVLVAGSGVSWVPWPHGPFGL</sequence>
<dbReference type="InterPro" id="IPR017441">
    <property type="entry name" value="Protein_kinase_ATP_BS"/>
</dbReference>
<feature type="transmembrane region" description="Helical" evidence="6">
    <location>
        <begin position="463"/>
        <end position="484"/>
    </location>
</feature>
<evidence type="ECO:0000259" key="7">
    <source>
        <dbReference type="PROSITE" id="PS50011"/>
    </source>
</evidence>
<keyword evidence="2 5" id="KW-0547">Nucleotide-binding</keyword>
<feature type="domain" description="Protein kinase" evidence="7">
    <location>
        <begin position="14"/>
        <end position="271"/>
    </location>
</feature>
<evidence type="ECO:0000313" key="8">
    <source>
        <dbReference type="EMBL" id="MFC5729697.1"/>
    </source>
</evidence>
<dbReference type="PROSITE" id="PS50011">
    <property type="entry name" value="PROTEIN_KINASE_DOM"/>
    <property type="match status" value="1"/>
</dbReference>
<feature type="transmembrane region" description="Helical" evidence="6">
    <location>
        <begin position="490"/>
        <end position="508"/>
    </location>
</feature>
<dbReference type="PROSITE" id="PS00108">
    <property type="entry name" value="PROTEIN_KINASE_ST"/>
    <property type="match status" value="1"/>
</dbReference>
<dbReference type="GO" id="GO:0016301">
    <property type="term" value="F:kinase activity"/>
    <property type="evidence" value="ECO:0007669"/>
    <property type="project" value="UniProtKB-KW"/>
</dbReference>
<dbReference type="Gene3D" id="1.10.510.10">
    <property type="entry name" value="Transferase(Phosphotransferase) domain 1"/>
    <property type="match status" value="1"/>
</dbReference>
<evidence type="ECO:0000256" key="4">
    <source>
        <dbReference type="ARBA" id="ARBA00022840"/>
    </source>
</evidence>
<keyword evidence="6" id="KW-0472">Membrane</keyword>
<accession>A0ABW0ZI00</accession>
<protein>
    <submittedName>
        <fullName evidence="8">Protein kinase</fullName>
    </submittedName>
</protein>
<dbReference type="InterPro" id="IPR011009">
    <property type="entry name" value="Kinase-like_dom_sf"/>
</dbReference>
<evidence type="ECO:0000313" key="9">
    <source>
        <dbReference type="Proteomes" id="UP001596072"/>
    </source>
</evidence>
<keyword evidence="6" id="KW-1133">Transmembrane helix</keyword>
<proteinExistence type="predicted"/>
<keyword evidence="4 5" id="KW-0067">ATP-binding</keyword>
<dbReference type="EMBL" id="JBHSNS010000005">
    <property type="protein sequence ID" value="MFC5729697.1"/>
    <property type="molecule type" value="Genomic_DNA"/>
</dbReference>
<evidence type="ECO:0000256" key="6">
    <source>
        <dbReference type="SAM" id="Phobius"/>
    </source>
</evidence>
<gene>
    <name evidence="8" type="ORF">ACFPQB_12275</name>
</gene>
<reference evidence="9" key="1">
    <citation type="journal article" date="2019" name="Int. J. Syst. Evol. Microbiol.">
        <title>The Global Catalogue of Microorganisms (GCM) 10K type strain sequencing project: providing services to taxonomists for standard genome sequencing and annotation.</title>
        <authorList>
            <consortium name="The Broad Institute Genomics Platform"/>
            <consortium name="The Broad Institute Genome Sequencing Center for Infectious Disease"/>
            <person name="Wu L."/>
            <person name="Ma J."/>
        </authorList>
    </citation>
    <scope>NUCLEOTIDE SEQUENCE [LARGE SCALE GENOMIC DNA]</scope>
    <source>
        <strain evidence="9">YIM 94188</strain>
    </source>
</reference>
<dbReference type="SUPFAM" id="SSF56112">
    <property type="entry name" value="Protein kinase-like (PK-like)"/>
    <property type="match status" value="1"/>
</dbReference>
<feature type="transmembrane region" description="Helical" evidence="6">
    <location>
        <begin position="529"/>
        <end position="555"/>
    </location>
</feature>
<dbReference type="InterPro" id="IPR000719">
    <property type="entry name" value="Prot_kinase_dom"/>
</dbReference>
<comment type="caution">
    <text evidence="8">The sequence shown here is derived from an EMBL/GenBank/DDBJ whole genome shotgun (WGS) entry which is preliminary data.</text>
</comment>
<dbReference type="CDD" id="cd14014">
    <property type="entry name" value="STKc_PknB_like"/>
    <property type="match status" value="1"/>
</dbReference>
<dbReference type="PANTHER" id="PTHR43289">
    <property type="entry name" value="MITOGEN-ACTIVATED PROTEIN KINASE KINASE KINASE 20-RELATED"/>
    <property type="match status" value="1"/>
</dbReference>
<keyword evidence="6" id="KW-0812">Transmembrane</keyword>
<evidence type="ECO:0000256" key="1">
    <source>
        <dbReference type="ARBA" id="ARBA00022679"/>
    </source>
</evidence>
<evidence type="ECO:0000256" key="5">
    <source>
        <dbReference type="PROSITE-ProRule" id="PRU10141"/>
    </source>
</evidence>
<feature type="transmembrane region" description="Helical" evidence="6">
    <location>
        <begin position="388"/>
        <end position="419"/>
    </location>
</feature>
<keyword evidence="1" id="KW-0808">Transferase</keyword>
<dbReference type="PROSITE" id="PS00107">
    <property type="entry name" value="PROTEIN_KINASE_ATP"/>
    <property type="match status" value="1"/>
</dbReference>
<evidence type="ECO:0000256" key="3">
    <source>
        <dbReference type="ARBA" id="ARBA00022777"/>
    </source>
</evidence>
<keyword evidence="9" id="KW-1185">Reference proteome</keyword>